<dbReference type="InterPro" id="IPR050679">
    <property type="entry name" value="Bact_HTH_transcr_reg"/>
</dbReference>
<gene>
    <name evidence="5" type="ORF">AA309_29930</name>
</gene>
<dbReference type="GO" id="GO:0003677">
    <property type="term" value="F:DNA binding"/>
    <property type="evidence" value="ECO:0007669"/>
    <property type="project" value="UniProtKB-KW"/>
</dbReference>
<dbReference type="EMBL" id="LCYG01000128">
    <property type="protein sequence ID" value="KLK89693.1"/>
    <property type="molecule type" value="Genomic_DNA"/>
</dbReference>
<dbReference type="InterPro" id="IPR036390">
    <property type="entry name" value="WH_DNA-bd_sf"/>
</dbReference>
<evidence type="ECO:0000256" key="1">
    <source>
        <dbReference type="ARBA" id="ARBA00023015"/>
    </source>
</evidence>
<dbReference type="AlphaFoldDB" id="A0A0H1R3I0"/>
<dbReference type="SMART" id="SM00345">
    <property type="entry name" value="HTH_GNTR"/>
    <property type="match status" value="1"/>
</dbReference>
<dbReference type="Gene3D" id="3.40.1410.10">
    <property type="entry name" value="Chorismate lyase-like"/>
    <property type="match status" value="1"/>
</dbReference>
<evidence type="ECO:0000313" key="5">
    <source>
        <dbReference type="EMBL" id="KLK89693.1"/>
    </source>
</evidence>
<evidence type="ECO:0000259" key="4">
    <source>
        <dbReference type="PROSITE" id="PS50949"/>
    </source>
</evidence>
<keyword evidence="2" id="KW-0238">DNA-binding</keyword>
<dbReference type="SMART" id="SM00866">
    <property type="entry name" value="UTRA"/>
    <property type="match status" value="1"/>
</dbReference>
<dbReference type="SUPFAM" id="SSF64288">
    <property type="entry name" value="Chorismate lyase-like"/>
    <property type="match status" value="1"/>
</dbReference>
<dbReference type="STRING" id="1225564.AA309_29930"/>
<protein>
    <recommendedName>
        <fullName evidence="4">HTH gntR-type domain-containing protein</fullName>
    </recommendedName>
</protein>
<sequence>MKVEYDNLTPLYDQVRHLLLRDIKEGRFQRGSYLPSEPDLCEHYDVSRITLRRAVRELCEAGYLKRVHGRGTLVTEPKVEQTLVSLSGFTESLTSSGHKVRYAVLDSAVQASSNDAKERLKATGSDQLVGIRRLLLVDGRPLTLEDLYFLESRHGRVAEPVSKGGSFNQALKSLYGEEPKAAERAINVDFPSAAECELLACTASQPVYRIEKLVLGKGRKPISFSVLITPCDRVTYSISS</sequence>
<organism evidence="5 6">
    <name type="scientific">Microvirga vignae</name>
    <dbReference type="NCBI Taxonomy" id="1225564"/>
    <lineage>
        <taxon>Bacteria</taxon>
        <taxon>Pseudomonadati</taxon>
        <taxon>Pseudomonadota</taxon>
        <taxon>Alphaproteobacteria</taxon>
        <taxon>Hyphomicrobiales</taxon>
        <taxon>Methylobacteriaceae</taxon>
        <taxon>Microvirga</taxon>
    </lineage>
</organism>
<reference evidence="5 6" key="1">
    <citation type="submission" date="2015-05" db="EMBL/GenBank/DDBJ databases">
        <title>Draft genome sequence of Microvirga vignae strain BR3299, a novel nitrogen fixing bacteria isolated from Brazil semi-aired region.</title>
        <authorList>
            <person name="Zilli J.E."/>
            <person name="Passos S.R."/>
            <person name="Leite J."/>
            <person name="Baldani J.I."/>
            <person name="Xavier G.R."/>
            <person name="Rumjaneck N.G."/>
            <person name="Simoes-Araujo J.L."/>
        </authorList>
    </citation>
    <scope>NUCLEOTIDE SEQUENCE [LARGE SCALE GENOMIC DNA]</scope>
    <source>
        <strain evidence="5 6">BR3299</strain>
    </source>
</reference>
<name>A0A0H1R3I0_9HYPH</name>
<dbReference type="InterPro" id="IPR028978">
    <property type="entry name" value="Chorismate_lyase_/UTRA_dom_sf"/>
</dbReference>
<dbReference type="Pfam" id="PF07702">
    <property type="entry name" value="UTRA"/>
    <property type="match status" value="1"/>
</dbReference>
<keyword evidence="1" id="KW-0805">Transcription regulation</keyword>
<dbReference type="Pfam" id="PF00392">
    <property type="entry name" value="GntR"/>
    <property type="match status" value="1"/>
</dbReference>
<keyword evidence="3" id="KW-0804">Transcription</keyword>
<dbReference type="InterPro" id="IPR011663">
    <property type="entry name" value="UTRA"/>
</dbReference>
<dbReference type="GO" id="GO:0045892">
    <property type="term" value="P:negative regulation of DNA-templated transcription"/>
    <property type="evidence" value="ECO:0007669"/>
    <property type="project" value="TreeGrafter"/>
</dbReference>
<dbReference type="InterPro" id="IPR036388">
    <property type="entry name" value="WH-like_DNA-bd_sf"/>
</dbReference>
<evidence type="ECO:0000313" key="6">
    <source>
        <dbReference type="Proteomes" id="UP000035489"/>
    </source>
</evidence>
<dbReference type="PRINTS" id="PR00035">
    <property type="entry name" value="HTHGNTR"/>
</dbReference>
<dbReference type="PANTHER" id="PTHR44846">
    <property type="entry name" value="MANNOSYL-D-GLYCERATE TRANSPORT/METABOLISM SYSTEM REPRESSOR MNGR-RELATED"/>
    <property type="match status" value="1"/>
</dbReference>
<dbReference type="PATRIC" id="fig|1225564.3.peg.734"/>
<dbReference type="SUPFAM" id="SSF46785">
    <property type="entry name" value="Winged helix' DNA-binding domain"/>
    <property type="match status" value="1"/>
</dbReference>
<dbReference type="InterPro" id="IPR000524">
    <property type="entry name" value="Tscrpt_reg_HTH_GntR"/>
</dbReference>
<dbReference type="PROSITE" id="PS50949">
    <property type="entry name" value="HTH_GNTR"/>
    <property type="match status" value="1"/>
</dbReference>
<dbReference type="Proteomes" id="UP000035489">
    <property type="component" value="Unassembled WGS sequence"/>
</dbReference>
<evidence type="ECO:0000256" key="3">
    <source>
        <dbReference type="ARBA" id="ARBA00023163"/>
    </source>
</evidence>
<dbReference type="CDD" id="cd07377">
    <property type="entry name" value="WHTH_GntR"/>
    <property type="match status" value="1"/>
</dbReference>
<proteinExistence type="predicted"/>
<keyword evidence="6" id="KW-1185">Reference proteome</keyword>
<dbReference type="PANTHER" id="PTHR44846:SF1">
    <property type="entry name" value="MANNOSYL-D-GLYCERATE TRANSPORT_METABOLISM SYSTEM REPRESSOR MNGR-RELATED"/>
    <property type="match status" value="1"/>
</dbReference>
<dbReference type="Gene3D" id="1.10.10.10">
    <property type="entry name" value="Winged helix-like DNA-binding domain superfamily/Winged helix DNA-binding domain"/>
    <property type="match status" value="1"/>
</dbReference>
<dbReference type="GO" id="GO:0003700">
    <property type="term" value="F:DNA-binding transcription factor activity"/>
    <property type="evidence" value="ECO:0007669"/>
    <property type="project" value="InterPro"/>
</dbReference>
<accession>A0A0H1R3I0</accession>
<dbReference type="OrthoDB" id="9808698at2"/>
<comment type="caution">
    <text evidence="5">The sequence shown here is derived from an EMBL/GenBank/DDBJ whole genome shotgun (WGS) entry which is preliminary data.</text>
</comment>
<evidence type="ECO:0000256" key="2">
    <source>
        <dbReference type="ARBA" id="ARBA00023125"/>
    </source>
</evidence>
<feature type="domain" description="HTH gntR-type" evidence="4">
    <location>
        <begin position="9"/>
        <end position="77"/>
    </location>
</feature>
<dbReference type="RefSeq" id="WP_047192713.1">
    <property type="nucleotide sequence ID" value="NZ_LCYG01000128.1"/>
</dbReference>